<protein>
    <submittedName>
        <fullName evidence="1">Uncharacterized protein</fullName>
    </submittedName>
</protein>
<evidence type="ECO:0000313" key="2">
    <source>
        <dbReference type="Proteomes" id="UP000239430"/>
    </source>
</evidence>
<dbReference type="AlphaFoldDB" id="A0A9X7P7K9"/>
<keyword evidence="2" id="KW-1185">Reference proteome</keyword>
<dbReference type="Proteomes" id="UP000239430">
    <property type="component" value="Unassembled WGS sequence"/>
</dbReference>
<dbReference type="EMBL" id="PVXL01000006">
    <property type="protein sequence ID" value="PRR77613.1"/>
    <property type="molecule type" value="Genomic_DNA"/>
</dbReference>
<comment type="caution">
    <text evidence="1">The sequence shown here is derived from an EMBL/GenBank/DDBJ whole genome shotgun (WGS) entry which is preliminary data.</text>
</comment>
<proteinExistence type="predicted"/>
<evidence type="ECO:0000313" key="1">
    <source>
        <dbReference type="EMBL" id="PRR77613.1"/>
    </source>
</evidence>
<sequence>MVNHRVTVILKLFERNWLPHEIPPMDKIRGVEMVRPEDVRDLGHFLQERLERVAAIMELLLARGWNCRGTRQAIILDGEDLEAHEVKELLLEQGFQPCEFEIKLDYTRKWGIM</sequence>
<reference evidence="1 2" key="1">
    <citation type="submission" date="2018-03" db="EMBL/GenBank/DDBJ databases">
        <title>Genome sequence of Moorella stamsii DSM 26217.</title>
        <authorList>
            <person name="Poehlein A."/>
            <person name="Daniel R."/>
        </authorList>
    </citation>
    <scope>NUCLEOTIDE SEQUENCE [LARGE SCALE GENOMIC DNA]</scope>
    <source>
        <strain evidence="2">DSM 26217</strain>
    </source>
</reference>
<name>A0A9X7P7K9_9FIRM</name>
<organism evidence="1 2">
    <name type="scientific">Neomoorella stamsii</name>
    <dbReference type="NCBI Taxonomy" id="1266720"/>
    <lineage>
        <taxon>Bacteria</taxon>
        <taxon>Bacillati</taxon>
        <taxon>Bacillota</taxon>
        <taxon>Clostridia</taxon>
        <taxon>Neomoorellales</taxon>
        <taxon>Neomoorellaceae</taxon>
        <taxon>Neomoorella</taxon>
    </lineage>
</organism>
<accession>A0A9X7P7K9</accession>
<gene>
    <name evidence="1" type="ORF">MOST_01100</name>
</gene>